<evidence type="ECO:0000259" key="3">
    <source>
        <dbReference type="Pfam" id="PF13005"/>
    </source>
</evidence>
<dbReference type="Proteomes" id="UP000282002">
    <property type="component" value="Plasmid unnamed1"/>
</dbReference>
<evidence type="ECO:0000313" key="8">
    <source>
        <dbReference type="Proteomes" id="UP000282002"/>
    </source>
</evidence>
<evidence type="ECO:0000259" key="2">
    <source>
        <dbReference type="Pfam" id="PF03050"/>
    </source>
</evidence>
<evidence type="ECO:0000313" key="6">
    <source>
        <dbReference type="EMBL" id="AZL61323.1"/>
    </source>
</evidence>
<evidence type="ECO:0000256" key="1">
    <source>
        <dbReference type="SAM" id="MobiDB-lite"/>
    </source>
</evidence>
<dbReference type="AlphaFoldDB" id="A0A3S8UCQ6"/>
<dbReference type="NCBIfam" id="NF033517">
    <property type="entry name" value="transpos_IS66"/>
    <property type="match status" value="1"/>
</dbReference>
<dbReference type="InterPro" id="IPR039552">
    <property type="entry name" value="IS66_C"/>
</dbReference>
<dbReference type="PANTHER" id="PTHR33678">
    <property type="entry name" value="BLL1576 PROTEIN"/>
    <property type="match status" value="1"/>
</dbReference>
<keyword evidence="7" id="KW-0614">Plasmid</keyword>
<proteinExistence type="predicted"/>
<organism evidence="7 8">
    <name type="scientific">Tabrizicola piscis</name>
    <dbReference type="NCBI Taxonomy" id="2494374"/>
    <lineage>
        <taxon>Bacteria</taxon>
        <taxon>Pseudomonadati</taxon>
        <taxon>Pseudomonadota</taxon>
        <taxon>Alphaproteobacteria</taxon>
        <taxon>Rhodobacterales</taxon>
        <taxon>Paracoccaceae</taxon>
        <taxon>Tabrizicola</taxon>
    </lineage>
</organism>
<dbReference type="KEGG" id="taw:EI545_20890"/>
<reference evidence="7 8" key="1">
    <citation type="submission" date="2018-12" db="EMBL/GenBank/DDBJ databases">
        <title>Complete genome sequencing of Tabrizicola sp. K13M18.</title>
        <authorList>
            <person name="Bae J.-W."/>
        </authorList>
    </citation>
    <scope>NUCLEOTIDE SEQUENCE [LARGE SCALE GENOMIC DNA]</scope>
    <source>
        <strain evidence="7 8">K13M18</strain>
        <plasmid evidence="7 8">unnamed1</plasmid>
    </source>
</reference>
<dbReference type="Pfam" id="PF03050">
    <property type="entry name" value="DDE_Tnp_IS66"/>
    <property type="match status" value="1"/>
</dbReference>
<feature type="region of interest" description="Disordered" evidence="1">
    <location>
        <begin position="77"/>
        <end position="110"/>
    </location>
</feature>
<evidence type="ECO:0000259" key="4">
    <source>
        <dbReference type="Pfam" id="PF13007"/>
    </source>
</evidence>
<name>A0A3S8UCQ6_9RHOB</name>
<dbReference type="Pfam" id="PF13007">
    <property type="entry name" value="LZ_Tnp_IS66"/>
    <property type="match status" value="1"/>
</dbReference>
<feature type="domain" description="Transposase IS66 central" evidence="2">
    <location>
        <begin position="185"/>
        <end position="474"/>
    </location>
</feature>
<keyword evidence="8" id="KW-1185">Reference proteome</keyword>
<dbReference type="InterPro" id="IPR024463">
    <property type="entry name" value="Transposase_TnpC_homeodom"/>
</dbReference>
<dbReference type="OrthoDB" id="9800877at2"/>
<feature type="domain" description="Transposase TnpC homeodomain" evidence="4">
    <location>
        <begin position="34"/>
        <end position="101"/>
    </location>
</feature>
<protein>
    <submittedName>
        <fullName evidence="7">IS66 family transposase</fullName>
    </submittedName>
</protein>
<feature type="domain" description="Transposase IS66 zinc-finger binding" evidence="3">
    <location>
        <begin position="128"/>
        <end position="168"/>
    </location>
</feature>
<sequence length="525" mass="57665">MPKTADLLEEIAALKAMLIAADARDKRKDERIAHLEKLVAAFKQAVFGRKSEKSNPDQFELALEDLETAMAMIHAEEDAEDRAAKRPAKRRSANRGSLPKHPLPGNGLLANRERGPRIEEVIEPDSLTCACGGCLHCIGEDVSERLDIVPAQFRVIVIRRPKYACRSCTDGVAQAAAPARLIPGGMPTEATVAHVVVSKYADHLPLYRQAQIYSRQGVDLDRSTLADWVGRAAFELRPVHDALMADLKRSTKLFMDETRAPVLDPGARKTKTGYFWALARDDRPWGGAAPPGVVFTYAPGRGGQHAERILQGFGGILQVDGYAGYNRLIAADRIGPGIQLAYCWAHARRKLIEITRTGPAPIAEEGVALIRDLYAIEAGIRGQDPITRLAVRQDRSAPIIARIDDWLTHHRARASAKSPLGEALTYIAKYRDGLGRFLTDGRAEIDNNTVERTIRPIALNRKNALFAGHDAGAENWAVIASLIETCKMNGIDPHAWLTATLTAIVQGHKQSQIDDLLPWNYPVTV</sequence>
<dbReference type="Pfam" id="PF13817">
    <property type="entry name" value="DDE_Tnp_IS66_C"/>
    <property type="match status" value="1"/>
</dbReference>
<accession>A0A3S8UCQ6</accession>
<dbReference type="KEGG" id="taw:EI545_20440"/>
<feature type="domain" description="Transposase IS66 C-terminal" evidence="5">
    <location>
        <begin position="481"/>
        <end position="519"/>
    </location>
</feature>
<dbReference type="EMBL" id="CP034329">
    <property type="protein sequence ID" value="AZL61323.1"/>
    <property type="molecule type" value="Genomic_DNA"/>
</dbReference>
<evidence type="ECO:0000259" key="5">
    <source>
        <dbReference type="Pfam" id="PF13817"/>
    </source>
</evidence>
<dbReference type="PANTHER" id="PTHR33678:SF1">
    <property type="entry name" value="BLL1576 PROTEIN"/>
    <property type="match status" value="1"/>
</dbReference>
<dbReference type="EMBL" id="CP034329">
    <property type="protein sequence ID" value="AZL61404.1"/>
    <property type="molecule type" value="Genomic_DNA"/>
</dbReference>
<dbReference type="InterPro" id="IPR004291">
    <property type="entry name" value="Transposase_IS66_central"/>
</dbReference>
<dbReference type="RefSeq" id="WP_125327805.1">
    <property type="nucleotide sequence ID" value="NZ_CP034329.1"/>
</dbReference>
<gene>
    <name evidence="6" type="ORF">EI545_20440</name>
    <name evidence="7" type="ORF">EI545_20890</name>
</gene>
<dbReference type="Pfam" id="PF13005">
    <property type="entry name" value="zf-IS66"/>
    <property type="match status" value="1"/>
</dbReference>
<geneLocation type="plasmid" evidence="7">
    <name>unnamed1</name>
</geneLocation>
<evidence type="ECO:0000313" key="7">
    <source>
        <dbReference type="EMBL" id="AZL61404.1"/>
    </source>
</evidence>
<dbReference type="InterPro" id="IPR052344">
    <property type="entry name" value="Transposase-related"/>
</dbReference>
<dbReference type="InterPro" id="IPR024474">
    <property type="entry name" value="Znf_dom_IS66"/>
</dbReference>